<dbReference type="InterPro" id="IPR025110">
    <property type="entry name" value="AMP-bd_C"/>
</dbReference>
<evidence type="ECO:0000259" key="4">
    <source>
        <dbReference type="PROSITE" id="PS50075"/>
    </source>
</evidence>
<dbReference type="STRING" id="287986.DV20_08560"/>
<dbReference type="EMBL" id="JMQI01000016">
    <property type="protein sequence ID" value="KDN22574.1"/>
    <property type="molecule type" value="Genomic_DNA"/>
</dbReference>
<dbReference type="Gene3D" id="1.10.1200.10">
    <property type="entry name" value="ACP-like"/>
    <property type="match status" value="1"/>
</dbReference>
<dbReference type="FunFam" id="2.30.38.10:FF:000001">
    <property type="entry name" value="Non-ribosomal peptide synthetase PvdI"/>
    <property type="match status" value="1"/>
</dbReference>
<dbReference type="CDD" id="cd19531">
    <property type="entry name" value="LCL_NRPS-like"/>
    <property type="match status" value="1"/>
</dbReference>
<dbReference type="GO" id="GO:0009366">
    <property type="term" value="C:enterobactin synthetase complex"/>
    <property type="evidence" value="ECO:0007669"/>
    <property type="project" value="TreeGrafter"/>
</dbReference>
<dbReference type="InterPro" id="IPR020845">
    <property type="entry name" value="AMP-binding_CS"/>
</dbReference>
<dbReference type="Gene3D" id="2.30.38.10">
    <property type="entry name" value="Luciferase, Domain 3"/>
    <property type="match status" value="2"/>
</dbReference>
<dbReference type="Gene3D" id="3.30.300.30">
    <property type="match status" value="2"/>
</dbReference>
<dbReference type="GO" id="GO:0009239">
    <property type="term" value="P:enterobactin biosynthetic process"/>
    <property type="evidence" value="ECO:0007669"/>
    <property type="project" value="TreeGrafter"/>
</dbReference>
<evidence type="ECO:0000313" key="6">
    <source>
        <dbReference type="Proteomes" id="UP000027345"/>
    </source>
</evidence>
<evidence type="ECO:0000256" key="1">
    <source>
        <dbReference type="ARBA" id="ARBA00001957"/>
    </source>
</evidence>
<dbReference type="InterPro" id="IPR000873">
    <property type="entry name" value="AMP-dep_synth/lig_dom"/>
</dbReference>
<dbReference type="Gene3D" id="3.40.50.980">
    <property type="match status" value="4"/>
</dbReference>
<dbReference type="GO" id="GO:0031177">
    <property type="term" value="F:phosphopantetheine binding"/>
    <property type="evidence" value="ECO:0007669"/>
    <property type="project" value="InterPro"/>
</dbReference>
<dbReference type="Pfam" id="PF00501">
    <property type="entry name" value="AMP-binding"/>
    <property type="match status" value="2"/>
</dbReference>
<dbReference type="SUPFAM" id="SSF47336">
    <property type="entry name" value="ACP-like"/>
    <property type="match status" value="2"/>
</dbReference>
<comment type="caution">
    <text evidence="5">The sequence shown here is derived from an EMBL/GenBank/DDBJ whole genome shotgun (WGS) entry which is preliminary data.</text>
</comment>
<dbReference type="Pfam" id="PF13193">
    <property type="entry name" value="AMP-binding_C"/>
    <property type="match status" value="2"/>
</dbReference>
<dbReference type="InterPro" id="IPR006162">
    <property type="entry name" value="Ppantetheine_attach_site"/>
</dbReference>
<feature type="domain" description="Carrier" evidence="4">
    <location>
        <begin position="495"/>
        <end position="570"/>
    </location>
</feature>
<dbReference type="InterPro" id="IPR045851">
    <property type="entry name" value="AMP-bd_C_sf"/>
</dbReference>
<dbReference type="RefSeq" id="WP_051735850.1">
    <property type="nucleotide sequence ID" value="NZ_JMQI01000016.1"/>
</dbReference>
<dbReference type="Gene3D" id="3.40.50.1820">
    <property type="entry name" value="alpha/beta hydrolase"/>
    <property type="match status" value="1"/>
</dbReference>
<reference evidence="5 6" key="1">
    <citation type="submission" date="2014-05" db="EMBL/GenBank/DDBJ databases">
        <title>Draft genome sequence of Amycolatopsis rifamycinica DSM 46095.</title>
        <authorList>
            <person name="Lal R."/>
            <person name="Saxena A."/>
            <person name="Kumari R."/>
            <person name="Mukherjee U."/>
            <person name="Singh P."/>
            <person name="Sangwan N."/>
            <person name="Mahato N.K."/>
        </authorList>
    </citation>
    <scope>NUCLEOTIDE SEQUENCE [LARGE SCALE GENOMIC DNA]</scope>
    <source>
        <strain evidence="5 6">DSM 46095</strain>
    </source>
</reference>
<dbReference type="SUPFAM" id="SSF52777">
    <property type="entry name" value="CoA-dependent acyltransferases"/>
    <property type="match status" value="2"/>
</dbReference>
<keyword evidence="2" id="KW-0596">Phosphopantetheine</keyword>
<dbReference type="SMART" id="SM00823">
    <property type="entry name" value="PKS_PP"/>
    <property type="match status" value="2"/>
</dbReference>
<dbReference type="InterPro" id="IPR009081">
    <property type="entry name" value="PP-bd_ACP"/>
</dbReference>
<dbReference type="InterPro" id="IPR010071">
    <property type="entry name" value="AA_adenyl_dom"/>
</dbReference>
<dbReference type="FunFam" id="3.40.50.12780:FF:000012">
    <property type="entry name" value="Non-ribosomal peptide synthetase"/>
    <property type="match status" value="1"/>
</dbReference>
<organism evidence="5 6">
    <name type="scientific">Amycolatopsis rifamycinica</name>
    <dbReference type="NCBI Taxonomy" id="287986"/>
    <lineage>
        <taxon>Bacteria</taxon>
        <taxon>Bacillati</taxon>
        <taxon>Actinomycetota</taxon>
        <taxon>Actinomycetes</taxon>
        <taxon>Pseudonocardiales</taxon>
        <taxon>Pseudonocardiaceae</taxon>
        <taxon>Amycolatopsis</taxon>
    </lineage>
</organism>
<dbReference type="OrthoDB" id="2378856at2"/>
<dbReference type="InterPro" id="IPR020806">
    <property type="entry name" value="PKS_PP-bd"/>
</dbReference>
<dbReference type="PROSITE" id="PS00455">
    <property type="entry name" value="AMP_BINDING"/>
    <property type="match status" value="2"/>
</dbReference>
<dbReference type="PROSITE" id="PS50075">
    <property type="entry name" value="CARRIER"/>
    <property type="match status" value="2"/>
</dbReference>
<dbReference type="GO" id="GO:0008610">
    <property type="term" value="P:lipid biosynthetic process"/>
    <property type="evidence" value="ECO:0007669"/>
    <property type="project" value="UniProtKB-ARBA"/>
</dbReference>
<protein>
    <recommendedName>
        <fullName evidence="4">Carrier domain-containing protein</fullName>
    </recommendedName>
</protein>
<feature type="domain" description="Carrier" evidence="4">
    <location>
        <begin position="1569"/>
        <end position="1644"/>
    </location>
</feature>
<dbReference type="eggNOG" id="COG1020">
    <property type="taxonomic scope" value="Bacteria"/>
</dbReference>
<dbReference type="SUPFAM" id="SSF56801">
    <property type="entry name" value="Acetyl-CoA synthetase-like"/>
    <property type="match status" value="2"/>
</dbReference>
<dbReference type="Proteomes" id="UP000027345">
    <property type="component" value="Unassembled WGS sequence"/>
</dbReference>
<dbReference type="FunFam" id="3.30.300.30:FF:000010">
    <property type="entry name" value="Enterobactin synthetase component F"/>
    <property type="match status" value="1"/>
</dbReference>
<dbReference type="FunFam" id="3.40.50.980:FF:000001">
    <property type="entry name" value="Non-ribosomal peptide synthetase"/>
    <property type="match status" value="2"/>
</dbReference>
<dbReference type="InterPro" id="IPR023213">
    <property type="entry name" value="CAT-like_dom_sf"/>
</dbReference>
<name>A0A066UEJ4_9PSEU</name>
<accession>A0A066UEJ4</accession>
<dbReference type="InterPro" id="IPR001242">
    <property type="entry name" value="Condensation_dom"/>
</dbReference>
<evidence type="ECO:0000256" key="3">
    <source>
        <dbReference type="ARBA" id="ARBA00022553"/>
    </source>
</evidence>
<gene>
    <name evidence="5" type="ORF">DV20_08560</name>
</gene>
<dbReference type="PANTHER" id="PTHR45527:SF1">
    <property type="entry name" value="FATTY ACID SYNTHASE"/>
    <property type="match status" value="1"/>
</dbReference>
<dbReference type="PROSITE" id="PS00012">
    <property type="entry name" value="PHOSPHOPANTETHEINE"/>
    <property type="match status" value="1"/>
</dbReference>
<dbReference type="NCBIfam" id="TIGR01733">
    <property type="entry name" value="AA-adenyl-dom"/>
    <property type="match status" value="2"/>
</dbReference>
<dbReference type="GO" id="GO:0043041">
    <property type="term" value="P:amino acid activation for nonribosomal peptide biosynthetic process"/>
    <property type="evidence" value="ECO:0007669"/>
    <property type="project" value="TreeGrafter"/>
</dbReference>
<dbReference type="InterPro" id="IPR029058">
    <property type="entry name" value="AB_hydrolase_fold"/>
</dbReference>
<dbReference type="CDD" id="cd05930">
    <property type="entry name" value="A_NRPS"/>
    <property type="match status" value="2"/>
</dbReference>
<dbReference type="PANTHER" id="PTHR45527">
    <property type="entry name" value="NONRIBOSOMAL PEPTIDE SYNTHETASE"/>
    <property type="match status" value="1"/>
</dbReference>
<evidence type="ECO:0000256" key="2">
    <source>
        <dbReference type="ARBA" id="ARBA00022450"/>
    </source>
</evidence>
<evidence type="ECO:0000313" key="5">
    <source>
        <dbReference type="EMBL" id="KDN22574.1"/>
    </source>
</evidence>
<proteinExistence type="predicted"/>
<keyword evidence="3" id="KW-0597">Phosphoprotein</keyword>
<keyword evidence="6" id="KW-1185">Reference proteome</keyword>
<dbReference type="InterPro" id="IPR036736">
    <property type="entry name" value="ACP-like_sf"/>
</dbReference>
<dbReference type="Gene3D" id="3.30.559.30">
    <property type="entry name" value="Nonribosomal peptide synthetase, condensation domain"/>
    <property type="match status" value="1"/>
</dbReference>
<dbReference type="GO" id="GO:0047527">
    <property type="term" value="F:2,3-dihydroxybenzoate-serine ligase activity"/>
    <property type="evidence" value="ECO:0007669"/>
    <property type="project" value="TreeGrafter"/>
</dbReference>
<dbReference type="Pfam" id="PF00668">
    <property type="entry name" value="Condensation"/>
    <property type="match status" value="1"/>
</dbReference>
<dbReference type="GO" id="GO:0005829">
    <property type="term" value="C:cytosol"/>
    <property type="evidence" value="ECO:0007669"/>
    <property type="project" value="TreeGrafter"/>
</dbReference>
<dbReference type="Pfam" id="PF00550">
    <property type="entry name" value="PP-binding"/>
    <property type="match status" value="2"/>
</dbReference>
<dbReference type="Gene3D" id="3.30.559.10">
    <property type="entry name" value="Chloramphenicol acetyltransferase-like domain"/>
    <property type="match status" value="1"/>
</dbReference>
<comment type="cofactor">
    <cofactor evidence="1">
        <name>pantetheine 4'-phosphate</name>
        <dbReference type="ChEBI" id="CHEBI:47942"/>
    </cofactor>
</comment>
<sequence length="1693" mass="180656">MVLDEFHARVAEAPDSVAVQDGDRQLTYRSLAAHASGLASRLTERGVGQDTVVAVYADRSAELVVAELAILLAGGAFLPLDPAHPAARIRQLLELSGAAAVLSTAPLVSGGAPLGDDVLLVDLTEEPPDAADAAPLRPDGAALAYVIYTSGSTGLPKGVAVTHAGLANLMRWHHRTYDMRPTDRSTLLASPGFDVSVQDIWFTLTAGAALVIPPAQVRTSPPELATWLADERITVTFLPTPLAEAILDETWPAHTALRFLHTGGSAMQRGVPDGLPFPVINLYGPTETTVKVTACEVVPGGPVPPPIGVPVEGVRCYVLDGLDPVPDGEAGEMCLAGDCVARGYLGDPASTAAAFVPDITVPGQRMYRTGDKVRRRPDGVFEYIGRYDDQAKIRGFRIEPGEIATVLKQHPAVRDAFVAVENSGRPDARLVAYVVSTAVPAELTGFVAARLPAYMVPSAVVQLPALPLTPNGKVDRTALPAPDRAAAGLADDVVAPRTPTEVAVAGIVAGLLGLTEIGVHDDFFALGGNSLLVGKLAVPLATELNAAVSVAELFEARTVAGLAAIVDERAAATAGNGHEPVSPLIQPIPPPPRRVPRDRPIPLSLPQERVWFFEQVSPGNLAYNFQATVSLHGKVDVDALRAALNEIVRRHEVLRTAFVSIDGVGHQQPVAEAEAPLKVLDVPAADADDAVAAELREPFDLNKPPLARWVLLRHEDDQNTFLHVEHHFVHDGWSLSMFLSELRVLYPAFAAGKPSPLPELAVQYADYAYWQRDWMQGDVLRAHVDHWTARLAGAPDTLELPTDRPRPPVMSFRGRAPRILLPAELSRALRAFSRQHKVSLFATMYAGFAALLNRYTGQRDMLVGTGAANRTIPELEPLLGMLVNTLVLRTKVSPDQSFSDLLEQVRVSVAETLAWSDTPVDAVIDAIDPARDPSRTPLFQVMFSFHDSAVPDIDFGGLTGRVTERSNRTAKSDLNVIVIPRAEQRLGRAPSPEDDDLAMIWEHSSDLFDEATMTRMITHYLTLLADAVAEPDTRVGALRLLPDAEADQLGRWAHGPATAATEPVTELIARQARTRPDAVAVSWPEGQLTYGELWRRAAGLAGELRKAGIAAEEPVAVYADRSAELVLGELAVLLAGGCYLPVDPSYPAERVSYMLQDAGVRKVLVAPWLRSRLPAPGTGFRVFDLGDAPVADGPVDAGVPAAPDRLAYLIYTSGSTGRPKGVALEHRGLANLTGWHLAEYELGPDDRTTLFASPGFDASTWEIWPALAAGATLCVVPPNLRAAPAELVRWLGDERVTVTFLPTPVAAAVLAEPWPADAALRALLTGGDALPAAPPEGLPFRLYNHYGPTETTVVATAGLVPPGPAGSRPPIGRPIGGLRAYVLDAEGQPVPTGVRGELHVGGDGVGRGYVNRAALTAESFPPDPFSDRPGARLYRTGDLVRWLPDGQLEFLGRVDEQVKIRGFRIEPGEVAATLREHPEVREAAVIARAPEGGGELSLVAYVCRDGRTGTAPDEELLAFARDRLPAYLVPAEVVVLPSLPLTEHGKVDHAALAALAPSTPVVVPEAEQVPRTPTEERVAQLASALLRDRPVGRDDDFFRVGGHSMLAARLVTQVNDAFGVEVPIARFLQRPTVANLADAVSMATAGTGPGPIRPGTRRTATRLLSELDRLSDEEVASLLRDAGGTAEGTEVQQ</sequence>